<evidence type="ECO:0000313" key="8">
    <source>
        <dbReference type="Proteomes" id="UP000002051"/>
    </source>
</evidence>
<accession>A0A072TD28</accession>
<feature type="binding site" evidence="4">
    <location>
        <begin position="97"/>
        <end position="100"/>
    </location>
    <ligand>
        <name>NADP(+)</name>
        <dbReference type="ChEBI" id="CHEBI:58349"/>
    </ligand>
</feature>
<feature type="non-terminal residue" evidence="7">
    <location>
        <position position="1"/>
    </location>
</feature>
<dbReference type="InterPro" id="IPR029036">
    <property type="entry name" value="P5CR_dimer"/>
</dbReference>
<dbReference type="HOGENOM" id="CLU_042344_0_1_1"/>
<dbReference type="Gene3D" id="1.10.3730.10">
    <property type="entry name" value="ProC C-terminal domain-like"/>
    <property type="match status" value="1"/>
</dbReference>
<keyword evidence="2 4" id="KW-0521">NADP</keyword>
<evidence type="ECO:0000259" key="6">
    <source>
        <dbReference type="Pfam" id="PF14748"/>
    </source>
</evidence>
<dbReference type="PANTHER" id="PTHR11645">
    <property type="entry name" value="PYRROLINE-5-CARBOXYLATE REDUCTASE"/>
    <property type="match status" value="1"/>
</dbReference>
<gene>
    <name evidence="7" type="ORF">MTR_1046s0010</name>
</gene>
<dbReference type="GO" id="GO:0055129">
    <property type="term" value="P:L-proline biosynthetic process"/>
    <property type="evidence" value="ECO:0000318"/>
    <property type="project" value="GO_Central"/>
</dbReference>
<dbReference type="InterPro" id="IPR008927">
    <property type="entry name" value="6-PGluconate_DH-like_C_sf"/>
</dbReference>
<dbReference type="InterPro" id="IPR036291">
    <property type="entry name" value="NAD(P)-bd_dom_sf"/>
</dbReference>
<evidence type="ECO:0000256" key="3">
    <source>
        <dbReference type="ARBA" id="ARBA00023002"/>
    </source>
</evidence>
<reference evidence="7 8" key="1">
    <citation type="journal article" date="2011" name="Nature">
        <title>The Medicago genome provides insight into the evolution of rhizobial symbioses.</title>
        <authorList>
            <person name="Young N.D."/>
            <person name="Debelle F."/>
            <person name="Oldroyd G.E."/>
            <person name="Geurts R."/>
            <person name="Cannon S.B."/>
            <person name="Udvardi M.K."/>
            <person name="Benedito V.A."/>
            <person name="Mayer K.F."/>
            <person name="Gouzy J."/>
            <person name="Schoof H."/>
            <person name="Van de Peer Y."/>
            <person name="Proost S."/>
            <person name="Cook D.R."/>
            <person name="Meyers B.C."/>
            <person name="Spannagl M."/>
            <person name="Cheung F."/>
            <person name="De Mita S."/>
            <person name="Krishnakumar V."/>
            <person name="Gundlach H."/>
            <person name="Zhou S."/>
            <person name="Mudge J."/>
            <person name="Bharti A.K."/>
            <person name="Murray J.D."/>
            <person name="Naoumkina M.A."/>
            <person name="Rosen B."/>
            <person name="Silverstein K.A."/>
            <person name="Tang H."/>
            <person name="Rombauts S."/>
            <person name="Zhao P.X."/>
            <person name="Zhou P."/>
            <person name="Barbe V."/>
            <person name="Bardou P."/>
            <person name="Bechner M."/>
            <person name="Bellec A."/>
            <person name="Berger A."/>
            <person name="Berges H."/>
            <person name="Bidwell S."/>
            <person name="Bisseling T."/>
            <person name="Choisne N."/>
            <person name="Couloux A."/>
            <person name="Denny R."/>
            <person name="Deshpande S."/>
            <person name="Dai X."/>
            <person name="Doyle J.J."/>
            <person name="Dudez A.M."/>
            <person name="Farmer A.D."/>
            <person name="Fouteau S."/>
            <person name="Franken C."/>
            <person name="Gibelin C."/>
            <person name="Gish J."/>
            <person name="Goldstein S."/>
            <person name="Gonzalez A.J."/>
            <person name="Green P.J."/>
            <person name="Hallab A."/>
            <person name="Hartog M."/>
            <person name="Hua A."/>
            <person name="Humphray S.J."/>
            <person name="Jeong D.H."/>
            <person name="Jing Y."/>
            <person name="Jocker A."/>
            <person name="Kenton S.M."/>
            <person name="Kim D.J."/>
            <person name="Klee K."/>
            <person name="Lai H."/>
            <person name="Lang C."/>
            <person name="Lin S."/>
            <person name="Macmil S.L."/>
            <person name="Magdelenat G."/>
            <person name="Matthews L."/>
            <person name="McCorrison J."/>
            <person name="Monaghan E.L."/>
            <person name="Mun J.H."/>
            <person name="Najar F.Z."/>
            <person name="Nicholson C."/>
            <person name="Noirot C."/>
            <person name="O'Bleness M."/>
            <person name="Paule C.R."/>
            <person name="Poulain J."/>
            <person name="Prion F."/>
            <person name="Qin B."/>
            <person name="Qu C."/>
            <person name="Retzel E.F."/>
            <person name="Riddle C."/>
            <person name="Sallet E."/>
            <person name="Samain S."/>
            <person name="Samson N."/>
            <person name="Sanders I."/>
            <person name="Saurat O."/>
            <person name="Scarpelli C."/>
            <person name="Schiex T."/>
            <person name="Segurens B."/>
            <person name="Severin A.J."/>
            <person name="Sherrier D.J."/>
            <person name="Shi R."/>
            <person name="Sims S."/>
            <person name="Singer S.R."/>
            <person name="Sinharoy S."/>
            <person name="Sterck L."/>
            <person name="Viollet A."/>
            <person name="Wang B.B."/>
            <person name="Wang K."/>
            <person name="Wang M."/>
            <person name="Wang X."/>
            <person name="Warfsmann J."/>
            <person name="Weissenbach J."/>
            <person name="White D.D."/>
            <person name="White J.D."/>
            <person name="Wiley G.B."/>
            <person name="Wincker P."/>
            <person name="Xing Y."/>
            <person name="Yang L."/>
            <person name="Yao Z."/>
            <person name="Ying F."/>
            <person name="Zhai J."/>
            <person name="Zhou L."/>
            <person name="Zuber A."/>
            <person name="Denarie J."/>
            <person name="Dixon R.A."/>
            <person name="May G.D."/>
            <person name="Schwartz D.C."/>
            <person name="Rogers J."/>
            <person name="Quetier F."/>
            <person name="Town C.D."/>
            <person name="Roe B.A."/>
        </authorList>
    </citation>
    <scope>NUCLEOTIDE SEQUENCE [LARGE SCALE GENOMIC DNA]</scope>
    <source>
        <strain evidence="8">cv. Jemalong A17</strain>
    </source>
</reference>
<sequence length="300" mass="30847">WSSGWACSCGSVSRSNPSRRIHPRPDCESLMKITFIGVGNIASALIGGLISRGADPGNITAIDPSAEARAKCSATFGAVARESVDAGLSESDVIVLAVKPQQMQATCGSISSLLQGQLVISVAAGVRLQQLSNWMGGHTRVVRAMPNTPAVIGLGATGLFASPEVGGDDREDASTILGAVSVVSWFDAEDDLDSVTAISGSGPAYVFYFIEAIQAAAEEFGFSSAQARTLTLATFKGAVQLALESTDPVSLLRERVTSKGGTTAAALAAFAHDDVASSVKRGVLAAKARSKQLGDELTST</sequence>
<evidence type="ECO:0000256" key="2">
    <source>
        <dbReference type="ARBA" id="ARBA00022857"/>
    </source>
</evidence>
<organism evidence="7 8">
    <name type="scientific">Medicago truncatula</name>
    <name type="common">Barrel medic</name>
    <name type="synonym">Medicago tribuloides</name>
    <dbReference type="NCBI Taxonomy" id="3880"/>
    <lineage>
        <taxon>Eukaryota</taxon>
        <taxon>Viridiplantae</taxon>
        <taxon>Streptophyta</taxon>
        <taxon>Embryophyta</taxon>
        <taxon>Tracheophyta</taxon>
        <taxon>Spermatophyta</taxon>
        <taxon>Magnoliopsida</taxon>
        <taxon>eudicotyledons</taxon>
        <taxon>Gunneridae</taxon>
        <taxon>Pentapetalae</taxon>
        <taxon>rosids</taxon>
        <taxon>fabids</taxon>
        <taxon>Fabales</taxon>
        <taxon>Fabaceae</taxon>
        <taxon>Papilionoideae</taxon>
        <taxon>50 kb inversion clade</taxon>
        <taxon>NPAAA clade</taxon>
        <taxon>Hologalegina</taxon>
        <taxon>IRL clade</taxon>
        <taxon>Trifolieae</taxon>
        <taxon>Medicago</taxon>
    </lineage>
</organism>
<evidence type="ECO:0000256" key="1">
    <source>
        <dbReference type="ARBA" id="ARBA00005525"/>
    </source>
</evidence>
<name>A0A072TD28_MEDTR</name>
<protein>
    <submittedName>
        <fullName evidence="7">Pyrroline-5-carboxylate reductase</fullName>
    </submittedName>
</protein>
<keyword evidence="3" id="KW-0560">Oxidoreductase</keyword>
<proteinExistence type="inferred from homology"/>
<dbReference type="SUPFAM" id="SSF48179">
    <property type="entry name" value="6-phosphogluconate dehydrogenase C-terminal domain-like"/>
    <property type="match status" value="1"/>
</dbReference>
<feature type="domain" description="Pyrroline-5-carboxylate reductase catalytic N-terminal" evidence="5">
    <location>
        <begin position="32"/>
        <end position="125"/>
    </location>
</feature>
<keyword evidence="8" id="KW-1185">Reference proteome</keyword>
<evidence type="ECO:0000256" key="4">
    <source>
        <dbReference type="PIRSR" id="PIRSR000193-1"/>
    </source>
</evidence>
<dbReference type="STRING" id="3880.A0A072TD28"/>
<feature type="non-terminal residue" evidence="7">
    <location>
        <position position="300"/>
    </location>
</feature>
<evidence type="ECO:0000313" key="7">
    <source>
        <dbReference type="EMBL" id="KEH15439.1"/>
    </source>
</evidence>
<dbReference type="EMBL" id="KL403770">
    <property type="protein sequence ID" value="KEH15439.1"/>
    <property type="molecule type" value="Genomic_DNA"/>
</dbReference>
<dbReference type="NCBIfam" id="TIGR00112">
    <property type="entry name" value="proC"/>
    <property type="match status" value="1"/>
</dbReference>
<dbReference type="SUPFAM" id="SSF51735">
    <property type="entry name" value="NAD(P)-binding Rossmann-fold domains"/>
    <property type="match status" value="1"/>
</dbReference>
<dbReference type="Gene3D" id="3.40.50.720">
    <property type="entry name" value="NAD(P)-binding Rossmann-like Domain"/>
    <property type="match status" value="1"/>
</dbReference>
<dbReference type="GO" id="GO:0004735">
    <property type="term" value="F:pyrroline-5-carboxylate reductase activity"/>
    <property type="evidence" value="ECO:0000318"/>
    <property type="project" value="GO_Central"/>
</dbReference>
<dbReference type="FunFam" id="1.10.3730.10:FF:000001">
    <property type="entry name" value="Pyrroline-5-carboxylate reductase"/>
    <property type="match status" value="1"/>
</dbReference>
<feature type="domain" description="Pyrroline-5-carboxylate reductase dimerisation" evidence="6">
    <location>
        <begin position="189"/>
        <end position="293"/>
    </location>
</feature>
<dbReference type="InterPro" id="IPR000304">
    <property type="entry name" value="Pyrroline-COOH_reductase"/>
</dbReference>
<dbReference type="AlphaFoldDB" id="A0A072TD28"/>
<dbReference type="InterPro" id="IPR028939">
    <property type="entry name" value="P5C_Rdtase_cat_N"/>
</dbReference>
<dbReference type="Proteomes" id="UP000002051">
    <property type="component" value="Unassembled WGS sequence"/>
</dbReference>
<dbReference type="HAMAP" id="MF_01925">
    <property type="entry name" value="P5C_reductase"/>
    <property type="match status" value="1"/>
</dbReference>
<evidence type="ECO:0000259" key="5">
    <source>
        <dbReference type="Pfam" id="PF03807"/>
    </source>
</evidence>
<comment type="similarity">
    <text evidence="1">Belongs to the pyrroline-5-carboxylate reductase family.</text>
</comment>
<dbReference type="Pfam" id="PF14748">
    <property type="entry name" value="P5CR_dimer"/>
    <property type="match status" value="1"/>
</dbReference>
<dbReference type="Pfam" id="PF03807">
    <property type="entry name" value="F420_oxidored"/>
    <property type="match status" value="1"/>
</dbReference>
<reference evidence="7 8" key="2">
    <citation type="journal article" date="2014" name="BMC Genomics">
        <title>An improved genome release (version Mt4.0) for the model legume Medicago truncatula.</title>
        <authorList>
            <person name="Tang H."/>
            <person name="Krishnakumar V."/>
            <person name="Bidwell S."/>
            <person name="Rosen B."/>
            <person name="Chan A."/>
            <person name="Zhou S."/>
            <person name="Gentzbittel L."/>
            <person name="Childs K.L."/>
            <person name="Yandell M."/>
            <person name="Gundlach H."/>
            <person name="Mayer K.F."/>
            <person name="Schwartz D.C."/>
            <person name="Town C.D."/>
        </authorList>
    </citation>
    <scope>GENOME REANNOTATION</scope>
    <source>
        <strain evidence="8">cv. Jemalong A17</strain>
    </source>
</reference>
<dbReference type="PIRSF" id="PIRSF000193">
    <property type="entry name" value="Pyrrol-5-carb_rd"/>
    <property type="match status" value="1"/>
</dbReference>
<dbReference type="PANTHER" id="PTHR11645:SF0">
    <property type="entry name" value="PYRROLINE-5-CARBOXYLATE REDUCTASE 3"/>
    <property type="match status" value="1"/>
</dbReference>